<dbReference type="OrthoDB" id="346385at2157"/>
<feature type="region of interest" description="Disordered" evidence="1">
    <location>
        <begin position="251"/>
        <end position="273"/>
    </location>
</feature>
<gene>
    <name evidence="2" type="ORF">SAMN04488691_103215</name>
</gene>
<protein>
    <submittedName>
        <fullName evidence="2">Uncharacterized protein</fullName>
    </submittedName>
</protein>
<evidence type="ECO:0000313" key="3">
    <source>
        <dbReference type="Proteomes" id="UP000183894"/>
    </source>
</evidence>
<accession>A0A1H7N7N5</accession>
<proteinExistence type="predicted"/>
<feature type="region of interest" description="Disordered" evidence="1">
    <location>
        <begin position="1"/>
        <end position="33"/>
    </location>
</feature>
<feature type="compositionally biased region" description="Low complexity" evidence="1">
    <location>
        <begin position="252"/>
        <end position="273"/>
    </location>
</feature>
<dbReference type="RefSeq" id="WP_074793247.1">
    <property type="nucleotide sequence ID" value="NZ_FOAD01000003.1"/>
</dbReference>
<sequence>MYDYTSYEQDSGANNGGNNGGSSEPDKNLTLTPYAPIEGDLDRVFGNANKWGQSLGIAMTDVELVDGCLYHDPEKGKYKAFSWREVVGIDPADPEAPDVTADDANQFLVKNYGGTEKRYELVEAVVMANDDDPVSIENVIMWYGGSDRFGPKSASKTLAKILTTHGREAVVDDSDIHNWLADTSGDNILRGDLQDRRVAFFEVKKQSNQSDRKYHHPIVKDVELEQDVTVQNSNSGQQGTLGADDAANETEPTAVADGGSAAASAPSEPTEVPPAIEDFISTCQTLGYDDPEKAEALLFDLIEDAGNDLTENMVEDFGGAEAVVSRVFE</sequence>
<organism evidence="2 3">
    <name type="scientific">Haloferax larsenii</name>
    <dbReference type="NCBI Taxonomy" id="302484"/>
    <lineage>
        <taxon>Archaea</taxon>
        <taxon>Methanobacteriati</taxon>
        <taxon>Methanobacteriota</taxon>
        <taxon>Stenosarchaea group</taxon>
        <taxon>Halobacteria</taxon>
        <taxon>Halobacteriales</taxon>
        <taxon>Haloferacaceae</taxon>
        <taxon>Haloferax</taxon>
    </lineage>
</organism>
<dbReference type="AlphaFoldDB" id="A0A1H7N7N5"/>
<dbReference type="EMBL" id="FOAD01000003">
    <property type="protein sequence ID" value="SEL19490.1"/>
    <property type="molecule type" value="Genomic_DNA"/>
</dbReference>
<dbReference type="Proteomes" id="UP000183894">
    <property type="component" value="Unassembled WGS sequence"/>
</dbReference>
<name>A0A1H7N7N5_HALLR</name>
<evidence type="ECO:0000313" key="2">
    <source>
        <dbReference type="EMBL" id="SEL19490.1"/>
    </source>
</evidence>
<reference evidence="2 3" key="1">
    <citation type="submission" date="2016-10" db="EMBL/GenBank/DDBJ databases">
        <authorList>
            <person name="de Groot N.N."/>
        </authorList>
    </citation>
    <scope>NUCLEOTIDE SEQUENCE [LARGE SCALE GENOMIC DNA]</scope>
    <source>
        <strain evidence="2 3">CDM_5</strain>
    </source>
</reference>
<evidence type="ECO:0000256" key="1">
    <source>
        <dbReference type="SAM" id="MobiDB-lite"/>
    </source>
</evidence>